<dbReference type="STRING" id="484498.SAMN05421686_10550"/>
<dbReference type="AlphaFoldDB" id="A0A1N7MA50"/>
<protein>
    <recommendedName>
        <fullName evidence="4">DUF1365 domain-containing protein</fullName>
    </recommendedName>
</protein>
<dbReference type="PANTHER" id="PTHR33973">
    <property type="entry name" value="OS07G0153300 PROTEIN"/>
    <property type="match status" value="1"/>
</dbReference>
<dbReference type="EMBL" id="FTOH01000005">
    <property type="protein sequence ID" value="SIS82841.1"/>
    <property type="molecule type" value="Genomic_DNA"/>
</dbReference>
<dbReference type="Proteomes" id="UP000185639">
    <property type="component" value="Unassembled WGS sequence"/>
</dbReference>
<proteinExistence type="predicted"/>
<keyword evidence="3" id="KW-1185">Reference proteome</keyword>
<accession>A0A1N7MA50</accession>
<evidence type="ECO:0008006" key="4">
    <source>
        <dbReference type="Google" id="ProtNLM"/>
    </source>
</evidence>
<feature type="region of interest" description="Disordered" evidence="1">
    <location>
        <begin position="281"/>
        <end position="300"/>
    </location>
</feature>
<name>A0A1N7MA50_9GAMM</name>
<organism evidence="2 3">
    <name type="scientific">Thalassolituus maritimus</name>
    <dbReference type="NCBI Taxonomy" id="484498"/>
    <lineage>
        <taxon>Bacteria</taxon>
        <taxon>Pseudomonadati</taxon>
        <taxon>Pseudomonadota</taxon>
        <taxon>Gammaproteobacteria</taxon>
        <taxon>Oceanospirillales</taxon>
        <taxon>Oceanospirillaceae</taxon>
        <taxon>Thalassolituus</taxon>
    </lineage>
</organism>
<evidence type="ECO:0000256" key="1">
    <source>
        <dbReference type="SAM" id="MobiDB-lite"/>
    </source>
</evidence>
<gene>
    <name evidence="2" type="ORF">SAMN05421686_10550</name>
</gene>
<dbReference type="InterPro" id="IPR010775">
    <property type="entry name" value="DUF1365"/>
</dbReference>
<evidence type="ECO:0000313" key="3">
    <source>
        <dbReference type="Proteomes" id="UP000185639"/>
    </source>
</evidence>
<dbReference type="RefSeq" id="WP_076515305.1">
    <property type="nucleotide sequence ID" value="NZ_FTOH01000005.1"/>
</dbReference>
<evidence type="ECO:0000313" key="2">
    <source>
        <dbReference type="EMBL" id="SIS82841.1"/>
    </source>
</evidence>
<dbReference type="Pfam" id="PF07103">
    <property type="entry name" value="DUF1365"/>
    <property type="match status" value="1"/>
</dbReference>
<dbReference type="OrthoDB" id="9778801at2"/>
<sequence>MSMTQSAIFTGTVRHRRFHPIKHALNYSAFMVWLNLDEADDVLQRSALWGQSRFSLARFRREDYFTLPDLPNSSTADNLKLHVSEAFRRETGIKPEHICMMTNLRYFGYLINPVTFYYAYAADGKHLGILSEITNTPWDERFHYTLLSQQAASHTTDTSADSTEKSRGIKPEHTLQHADGHQRHRYRFNKVFHVSPFNPLDMTYIWSMPEVTDGCLIHMQTMNQGRLDFDATMNMNRQPMTSGTMRRILLQYPLMTMKVVWGIYSNALRLWLKKSPFYDHPDNDPEQDHKKSIAPRQEHL</sequence>
<dbReference type="PANTHER" id="PTHR33973:SF4">
    <property type="entry name" value="OS07G0153300 PROTEIN"/>
    <property type="match status" value="1"/>
</dbReference>
<reference evidence="3" key="1">
    <citation type="submission" date="2017-01" db="EMBL/GenBank/DDBJ databases">
        <authorList>
            <person name="Varghese N."/>
            <person name="Submissions S."/>
        </authorList>
    </citation>
    <scope>NUCLEOTIDE SEQUENCE [LARGE SCALE GENOMIC DNA]</scope>
    <source>
        <strain evidence="3">DSM 24913</strain>
    </source>
</reference>